<evidence type="ECO:0000313" key="1">
    <source>
        <dbReference type="EMBL" id="SUZ70266.1"/>
    </source>
</evidence>
<organism evidence="1">
    <name type="scientific">marine metagenome</name>
    <dbReference type="NCBI Taxonomy" id="408172"/>
    <lineage>
        <taxon>unclassified sequences</taxon>
        <taxon>metagenomes</taxon>
        <taxon>ecological metagenomes</taxon>
    </lineage>
</organism>
<dbReference type="EMBL" id="UINC01001085">
    <property type="protein sequence ID" value="SUZ70266.1"/>
    <property type="molecule type" value="Genomic_DNA"/>
</dbReference>
<sequence length="341" mass="38658">MNYLKITLLILILVNASAHSMEMSGCNSDEDEFGKRHPKTMDHMGDSKYDQLKENLPTLAMLTNKQITNMMKMMGPNYYWPISKESTSNNGLLILAHGYGHDGDVELYESMKIFGDDYVTSLGLGMSMMTSKHIACSINEMTHESIDNIFVVPVSSTPFNTLVRQWKYIFKLENDYSYSNVEQIHSNKIKFLEPISDSIYAKKIVLDYANEISLDQNKEVIIIIAHGPVETDDNIKQLKLMNNIGHYILSNSSFADVQSFTLQDDASKAVRDQNVESIKAFIKKSNQDGKRVLMVSNLMSGKGIQKNIESDFAGFNYTFNSKGLLVHPLFKEWIAESIRSQ</sequence>
<name>A0A381PT90_9ZZZZ</name>
<protein>
    <submittedName>
        <fullName evidence="1">Uncharacterized protein</fullName>
    </submittedName>
</protein>
<proteinExistence type="predicted"/>
<reference evidence="1" key="1">
    <citation type="submission" date="2018-05" db="EMBL/GenBank/DDBJ databases">
        <authorList>
            <person name="Lanie J.A."/>
            <person name="Ng W.-L."/>
            <person name="Kazmierczak K.M."/>
            <person name="Andrzejewski T.M."/>
            <person name="Davidsen T.M."/>
            <person name="Wayne K.J."/>
            <person name="Tettelin H."/>
            <person name="Glass J.I."/>
            <person name="Rusch D."/>
            <person name="Podicherti R."/>
            <person name="Tsui H.-C.T."/>
            <person name="Winkler M.E."/>
        </authorList>
    </citation>
    <scope>NUCLEOTIDE SEQUENCE</scope>
</reference>
<dbReference type="AlphaFoldDB" id="A0A381PT90"/>
<accession>A0A381PT90</accession>
<gene>
    <name evidence="1" type="ORF">METZ01_LOCUS23120</name>
</gene>